<dbReference type="SUPFAM" id="SSF52218">
    <property type="entry name" value="Flavoproteins"/>
    <property type="match status" value="1"/>
</dbReference>
<evidence type="ECO:0000256" key="1">
    <source>
        <dbReference type="ARBA" id="ARBA00001917"/>
    </source>
</evidence>
<dbReference type="InterPro" id="IPR008254">
    <property type="entry name" value="Flavodoxin/NO_synth"/>
</dbReference>
<comment type="caution">
    <text evidence="5">The sequence shown here is derived from an EMBL/GenBank/DDBJ whole genome shotgun (WGS) entry which is preliminary data.</text>
</comment>
<dbReference type="GO" id="GO:0016491">
    <property type="term" value="F:oxidoreductase activity"/>
    <property type="evidence" value="ECO:0007669"/>
    <property type="project" value="TreeGrafter"/>
</dbReference>
<evidence type="ECO:0000313" key="5">
    <source>
        <dbReference type="EMBL" id="TLD72821.1"/>
    </source>
</evidence>
<dbReference type="InterPro" id="IPR001094">
    <property type="entry name" value="Flavdoxin-like"/>
</dbReference>
<organism evidence="5 6">
    <name type="scientific">Phragmitibacter flavus</name>
    <dbReference type="NCBI Taxonomy" id="2576071"/>
    <lineage>
        <taxon>Bacteria</taxon>
        <taxon>Pseudomonadati</taxon>
        <taxon>Verrucomicrobiota</taxon>
        <taxon>Verrucomicrobiia</taxon>
        <taxon>Verrucomicrobiales</taxon>
        <taxon>Verrucomicrobiaceae</taxon>
        <taxon>Phragmitibacter</taxon>
    </lineage>
</organism>
<comment type="cofactor">
    <cofactor evidence="1">
        <name>FMN</name>
        <dbReference type="ChEBI" id="CHEBI:58210"/>
    </cofactor>
</comment>
<dbReference type="GO" id="GO:0050660">
    <property type="term" value="F:flavin adenine dinucleotide binding"/>
    <property type="evidence" value="ECO:0007669"/>
    <property type="project" value="TreeGrafter"/>
</dbReference>
<dbReference type="PANTHER" id="PTHR19384:SF128">
    <property type="entry name" value="NADPH OXIDOREDUCTASE A"/>
    <property type="match status" value="1"/>
</dbReference>
<dbReference type="AlphaFoldDB" id="A0A5R8KKR0"/>
<dbReference type="Pfam" id="PF00258">
    <property type="entry name" value="Flavodoxin_1"/>
    <property type="match status" value="1"/>
</dbReference>
<dbReference type="InterPro" id="IPR029039">
    <property type="entry name" value="Flavoprotein-like_sf"/>
</dbReference>
<dbReference type="PRINTS" id="PR00369">
    <property type="entry name" value="FLAVODOXIN"/>
</dbReference>
<dbReference type="EMBL" id="VAUV01000001">
    <property type="protein sequence ID" value="TLD72821.1"/>
    <property type="molecule type" value="Genomic_DNA"/>
</dbReference>
<evidence type="ECO:0000259" key="4">
    <source>
        <dbReference type="PROSITE" id="PS50902"/>
    </source>
</evidence>
<proteinExistence type="predicted"/>
<protein>
    <recommendedName>
        <fullName evidence="4">Flavodoxin-like domain-containing protein</fullName>
    </recommendedName>
</protein>
<keyword evidence="2" id="KW-0285">Flavoprotein</keyword>
<sequence length="323" mass="34347">MPNSLLTPSTPSCAVTLLTNRCSTPTIAIAAAPLPLPSPAPDAACGSAPGRANPPALCATCFSIASSSTARSPKPWPPTLPCSPFHSTPSTASLFLHFDCLHPQRHDPHGAAHHNHRRSRIYPCATAFMGLKNLLDRQSGRKSMALLRMSCKVCAISYGLCDPLRLIQTMSQSLLILFGSVTGNAEYCADKAGKLARARGFTPSLVSMAETDASVLAEHDIALIITSTYGDGEPPDGAEALYEEVVVEGGKDFSHLKFSVLALGDTSYEQFCKCGHDYDAALEKAGAKRFYPLVECDTDYDTPCDEWIAGVFAALAEDQAVPA</sequence>
<accession>A0A5R8KKR0</accession>
<dbReference type="Proteomes" id="UP000306196">
    <property type="component" value="Unassembled WGS sequence"/>
</dbReference>
<dbReference type="OrthoDB" id="9816402at2"/>
<keyword evidence="3" id="KW-0288">FMN</keyword>
<evidence type="ECO:0000313" key="6">
    <source>
        <dbReference type="Proteomes" id="UP000306196"/>
    </source>
</evidence>
<dbReference type="GO" id="GO:0005829">
    <property type="term" value="C:cytosol"/>
    <property type="evidence" value="ECO:0007669"/>
    <property type="project" value="TreeGrafter"/>
</dbReference>
<gene>
    <name evidence="5" type="ORF">FEM03_01750</name>
</gene>
<name>A0A5R8KKR0_9BACT</name>
<evidence type="ECO:0000256" key="3">
    <source>
        <dbReference type="ARBA" id="ARBA00022643"/>
    </source>
</evidence>
<dbReference type="PANTHER" id="PTHR19384">
    <property type="entry name" value="NITRIC OXIDE SYNTHASE-RELATED"/>
    <property type="match status" value="1"/>
</dbReference>
<evidence type="ECO:0000256" key="2">
    <source>
        <dbReference type="ARBA" id="ARBA00022630"/>
    </source>
</evidence>
<dbReference type="PROSITE" id="PS50902">
    <property type="entry name" value="FLAVODOXIN_LIKE"/>
    <property type="match status" value="1"/>
</dbReference>
<reference evidence="5 6" key="1">
    <citation type="submission" date="2019-05" db="EMBL/GenBank/DDBJ databases">
        <title>Verrucobacter flavum gen. nov., sp. nov. a new member of the family Verrucomicrobiaceae.</title>
        <authorList>
            <person name="Szuroczki S."/>
            <person name="Abbaszade G."/>
            <person name="Szabo A."/>
            <person name="Felfoldi T."/>
            <person name="Schumann P."/>
            <person name="Boka K."/>
            <person name="Keki Z."/>
            <person name="Toumi M."/>
            <person name="Toth E."/>
        </authorList>
    </citation>
    <scope>NUCLEOTIDE SEQUENCE [LARGE SCALE GENOMIC DNA]</scope>
    <source>
        <strain evidence="5 6">MG-N-17</strain>
    </source>
</reference>
<feature type="domain" description="Flavodoxin-like" evidence="4">
    <location>
        <begin position="174"/>
        <end position="312"/>
    </location>
</feature>
<dbReference type="Gene3D" id="3.40.50.360">
    <property type="match status" value="1"/>
</dbReference>
<dbReference type="GO" id="GO:0010181">
    <property type="term" value="F:FMN binding"/>
    <property type="evidence" value="ECO:0007669"/>
    <property type="project" value="InterPro"/>
</dbReference>
<keyword evidence="6" id="KW-1185">Reference proteome</keyword>